<evidence type="ECO:0000256" key="5">
    <source>
        <dbReference type="ARBA" id="ARBA00023054"/>
    </source>
</evidence>
<dbReference type="GO" id="GO:0005634">
    <property type="term" value="C:nucleus"/>
    <property type="evidence" value="ECO:0007669"/>
    <property type="project" value="UniProtKB-SubCell"/>
</dbReference>
<keyword evidence="6" id="KW-0539">Nucleus</keyword>
<reference evidence="10 11" key="1">
    <citation type="submission" date="2020-09" db="EMBL/GenBank/DDBJ databases">
        <title>De no assembly of potato wild relative species, Solanum commersonii.</title>
        <authorList>
            <person name="Cho K."/>
        </authorList>
    </citation>
    <scope>NUCLEOTIDE SEQUENCE [LARGE SCALE GENOMIC DNA]</scope>
    <source>
        <strain evidence="10">LZ3.2</strain>
        <tissue evidence="10">Leaf</tissue>
    </source>
</reference>
<keyword evidence="5 7" id="KW-0175">Coiled coil</keyword>
<keyword evidence="4" id="KW-0862">Zinc</keyword>
<dbReference type="Pfam" id="PF07227">
    <property type="entry name" value="PHD_Oberon"/>
    <property type="match status" value="1"/>
</dbReference>
<name>A0A9J6AUX0_SOLCO</name>
<dbReference type="EMBL" id="JACXVP010000001">
    <property type="protein sequence ID" value="KAG5628312.1"/>
    <property type="molecule type" value="Genomic_DNA"/>
</dbReference>
<dbReference type="InterPro" id="IPR047578">
    <property type="entry name" value="OBE1-like_PHD"/>
</dbReference>
<keyword evidence="11" id="KW-1185">Reference proteome</keyword>
<evidence type="ECO:0000259" key="8">
    <source>
        <dbReference type="Pfam" id="PF07227"/>
    </source>
</evidence>
<dbReference type="InterPro" id="IPR032881">
    <property type="entry name" value="Oberon-like_PHD"/>
</dbReference>
<dbReference type="AlphaFoldDB" id="A0A9J6AUX0"/>
<evidence type="ECO:0000256" key="6">
    <source>
        <dbReference type="ARBA" id="ARBA00023242"/>
    </source>
</evidence>
<dbReference type="PRINTS" id="PR01544">
    <property type="entry name" value="ARATH130DUF"/>
</dbReference>
<proteinExistence type="predicted"/>
<dbReference type="InterPro" id="IPR032535">
    <property type="entry name" value="Oberon_CC"/>
</dbReference>
<sequence>MVSGQSDALRGRGSGYLKRYGGNAHKLTRQENCGKGTIRSVHSRFRPIGDGGVALSNHETCSDRIHRTTSSDNNSIFLSDLSARPRVVDGQSRDSRKRGSGYLKLLEKRDGGKAYEVSRQQKLLRRIVSEPIPLMAQIKRLDERSDLTNRTLLHCHKIQLEFLVSIRTGLGSFLSENTRLLTSELVEIFLLERCRNINCRRLLPIEDRGCKICSTKKGFCSECMCLVCLKFDCANNTCSWVGCDACLHWCHAVCGIRRNLIKPGPSLKGPFGTTEMQFYCLGCGHASEMFGFIKDVFMSCANEWGEETLMKELDYVRKIFQGSEDFKGKELHVKADALHTKLATKMISPSDACDFIFQLFSSKYTNQFINNGLPDFGNVTIVGKHVVIDLSISTSLIPKSSFYDMSGQKDMRHVDPCPNDFNTSFTAIKTIEDEWPVKRSKKDEVDSLGSIVRIKEAEAQMFQSRAADARGEAVSLRWLARLESMKLNEAYYEKLSKLCLQETEERRRKKMEDLKTLENAHSDYCEMKMRLDTEVAGLLNRMEAAKQLL</sequence>
<dbReference type="InterPro" id="IPR004082">
    <property type="entry name" value="OBERON"/>
</dbReference>
<evidence type="ECO:0000256" key="4">
    <source>
        <dbReference type="ARBA" id="ARBA00022833"/>
    </source>
</evidence>
<dbReference type="GO" id="GO:0008270">
    <property type="term" value="F:zinc ion binding"/>
    <property type="evidence" value="ECO:0007669"/>
    <property type="project" value="UniProtKB-KW"/>
</dbReference>
<dbReference type="GO" id="GO:0010071">
    <property type="term" value="P:root meristem specification"/>
    <property type="evidence" value="ECO:0007669"/>
    <property type="project" value="TreeGrafter"/>
</dbReference>
<evidence type="ECO:0000256" key="2">
    <source>
        <dbReference type="ARBA" id="ARBA00022723"/>
    </source>
</evidence>
<dbReference type="CDD" id="cd15612">
    <property type="entry name" value="PHD_OBE1_like"/>
    <property type="match status" value="1"/>
</dbReference>
<dbReference type="PANTHER" id="PTHR21736">
    <property type="entry name" value="VERNALIZATION-INSENSITIVE PROTEIN 3"/>
    <property type="match status" value="1"/>
</dbReference>
<dbReference type="OrthoDB" id="1905265at2759"/>
<dbReference type="GO" id="GO:0010492">
    <property type="term" value="P:maintenance of shoot apical meristem identity"/>
    <property type="evidence" value="ECO:0007669"/>
    <property type="project" value="TreeGrafter"/>
</dbReference>
<feature type="non-terminal residue" evidence="10">
    <location>
        <position position="1"/>
    </location>
</feature>
<feature type="domain" description="Oberon-like PHD finger" evidence="8">
    <location>
        <begin position="194"/>
        <end position="317"/>
    </location>
</feature>
<evidence type="ECO:0008006" key="12">
    <source>
        <dbReference type="Google" id="ProtNLM"/>
    </source>
</evidence>
<keyword evidence="3" id="KW-0863">Zinc-finger</keyword>
<evidence type="ECO:0000256" key="7">
    <source>
        <dbReference type="SAM" id="Coils"/>
    </source>
</evidence>
<feature type="coiled-coil region" evidence="7">
    <location>
        <begin position="500"/>
        <end position="548"/>
    </location>
</feature>
<organism evidence="10 11">
    <name type="scientific">Solanum commersonii</name>
    <name type="common">Commerson's wild potato</name>
    <name type="synonym">Commerson's nightshade</name>
    <dbReference type="NCBI Taxonomy" id="4109"/>
    <lineage>
        <taxon>Eukaryota</taxon>
        <taxon>Viridiplantae</taxon>
        <taxon>Streptophyta</taxon>
        <taxon>Embryophyta</taxon>
        <taxon>Tracheophyta</taxon>
        <taxon>Spermatophyta</taxon>
        <taxon>Magnoliopsida</taxon>
        <taxon>eudicotyledons</taxon>
        <taxon>Gunneridae</taxon>
        <taxon>Pentapetalae</taxon>
        <taxon>asterids</taxon>
        <taxon>lamiids</taxon>
        <taxon>Solanales</taxon>
        <taxon>Solanaceae</taxon>
        <taxon>Solanoideae</taxon>
        <taxon>Solaneae</taxon>
        <taxon>Solanum</taxon>
    </lineage>
</organism>
<evidence type="ECO:0000313" key="10">
    <source>
        <dbReference type="EMBL" id="KAG5628312.1"/>
    </source>
</evidence>
<protein>
    <recommendedName>
        <fullName evidence="12">Protein OBERON 3</fullName>
    </recommendedName>
</protein>
<dbReference type="Proteomes" id="UP000824120">
    <property type="component" value="Chromosome 1"/>
</dbReference>
<feature type="domain" description="Oberon coiled-coil region" evidence="9">
    <location>
        <begin position="429"/>
        <end position="539"/>
    </location>
</feature>
<evidence type="ECO:0000313" key="11">
    <source>
        <dbReference type="Proteomes" id="UP000824120"/>
    </source>
</evidence>
<gene>
    <name evidence="10" type="ORF">H5410_000029</name>
</gene>
<dbReference type="Pfam" id="PF16312">
    <property type="entry name" value="Oberon_cc"/>
    <property type="match status" value="1"/>
</dbReference>
<evidence type="ECO:0000256" key="3">
    <source>
        <dbReference type="ARBA" id="ARBA00022771"/>
    </source>
</evidence>
<dbReference type="GO" id="GO:0010078">
    <property type="term" value="P:maintenance of root meristem identity"/>
    <property type="evidence" value="ECO:0007669"/>
    <property type="project" value="TreeGrafter"/>
</dbReference>
<dbReference type="GO" id="GO:0010468">
    <property type="term" value="P:regulation of gene expression"/>
    <property type="evidence" value="ECO:0007669"/>
    <property type="project" value="TreeGrafter"/>
</dbReference>
<evidence type="ECO:0000259" key="9">
    <source>
        <dbReference type="Pfam" id="PF16312"/>
    </source>
</evidence>
<comment type="subcellular location">
    <subcellularLocation>
        <location evidence="1">Nucleus</location>
    </subcellularLocation>
</comment>
<accession>A0A9J6AUX0</accession>
<keyword evidence="2" id="KW-0479">Metal-binding</keyword>
<evidence type="ECO:0000256" key="1">
    <source>
        <dbReference type="ARBA" id="ARBA00004123"/>
    </source>
</evidence>
<comment type="caution">
    <text evidence="10">The sequence shown here is derived from an EMBL/GenBank/DDBJ whole genome shotgun (WGS) entry which is preliminary data.</text>
</comment>
<dbReference type="PANTHER" id="PTHR21736:SF38">
    <property type="entry name" value="PROTEIN OBERON 3"/>
    <property type="match status" value="1"/>
</dbReference>